<accession>A0A7L7YSA0</accession>
<reference evidence="6 7" key="1">
    <citation type="submission" date="2020-09" db="EMBL/GenBank/DDBJ databases">
        <title>An Earliest Endosymbiont, Wolbachia massiliensis sp. nov., Strain PL13 From the Bed Bug (Cimex hemipterius), Type strain of a New supergroup T.</title>
        <authorList>
            <person name="Laidoudi Y."/>
            <person name="Levasseur A."/>
            <person name="Medkour H."/>
            <person name="Maaloum M."/>
            <person name="BenKhedher M."/>
            <person name="Sambou M."/>
            <person name="Bassene H."/>
            <person name="Davoust B."/>
            <person name="Fenollar F."/>
            <person name="Raoult D."/>
            <person name="Mediannikov O."/>
        </authorList>
    </citation>
    <scope>NUCLEOTIDE SEQUENCE [LARGE SCALE GENOMIC DNA]</scope>
    <source>
        <strain evidence="6 7">PL13</strain>
    </source>
</reference>
<name>A0A7L7YSA0_9RICK</name>
<keyword evidence="5" id="KW-0653">Protein transport</keyword>
<dbReference type="GO" id="GO:0033281">
    <property type="term" value="C:TAT protein transport complex"/>
    <property type="evidence" value="ECO:0007669"/>
    <property type="project" value="UniProtKB-UniRule"/>
</dbReference>
<evidence type="ECO:0000313" key="6">
    <source>
        <dbReference type="EMBL" id="QOD38211.1"/>
    </source>
</evidence>
<proteinExistence type="inferred from homology"/>
<keyword evidence="3 5" id="KW-1133">Transmembrane helix</keyword>
<feature type="transmembrane region" description="Helical" evidence="5">
    <location>
        <begin position="205"/>
        <end position="222"/>
    </location>
</feature>
<dbReference type="AlphaFoldDB" id="A0A7L7YSA0"/>
<gene>
    <name evidence="5 6" type="primary">tatC</name>
    <name evidence="6" type="ORF">ID128_05465</name>
</gene>
<keyword evidence="5" id="KW-0813">Transport</keyword>
<dbReference type="PANTHER" id="PTHR30371:SF0">
    <property type="entry name" value="SEC-INDEPENDENT PROTEIN TRANSLOCASE PROTEIN TATC, CHLOROPLASTIC-RELATED"/>
    <property type="match status" value="1"/>
</dbReference>
<dbReference type="NCBIfam" id="TIGR00945">
    <property type="entry name" value="tatC"/>
    <property type="match status" value="1"/>
</dbReference>
<dbReference type="RefSeq" id="WP_191111020.1">
    <property type="nucleotide sequence ID" value="NZ_CP061738.1"/>
</dbReference>
<keyword evidence="2 5" id="KW-0812">Transmembrane</keyword>
<comment type="function">
    <text evidence="5">Part of the twin-arginine translocation (Tat) system that transports large folded proteins containing a characteristic twin-arginine motif in their signal peptide across membranes. Together with TatB, TatC is part of a receptor directly interacting with Tat signal peptides.</text>
</comment>
<feature type="transmembrane region" description="Helical" evidence="5">
    <location>
        <begin position="228"/>
        <end position="246"/>
    </location>
</feature>
<sequence>MNENPNKYASLYEHFAELRRRVIFCFLFFCVAFSFCYYFKENIYYFLLAPLIEVTKDSDDFSLIYTDLTEAFFVYLRVAIMSALLFSFPVFAWQFYMFLAPGLYKSEKAVLLPYLIATPILFLMGATVVYCYIFPLAWKFFITFEHSGKSFGIPIEFMPSVSEYLDLVLQFMFAFGTAFQIPVILTLMVRVGLLTAQSLSNKRRIAIVVIFIIAAILTPPDVLSQIGLAIPMLILYELSILMCRYIEKKTKDSDKDRR</sequence>
<comment type="similarity">
    <text evidence="5">Belongs to the TatC family.</text>
</comment>
<evidence type="ECO:0000256" key="3">
    <source>
        <dbReference type="ARBA" id="ARBA00022989"/>
    </source>
</evidence>
<keyword evidence="7" id="KW-1185">Reference proteome</keyword>
<dbReference type="EMBL" id="CP061738">
    <property type="protein sequence ID" value="QOD38211.1"/>
    <property type="molecule type" value="Genomic_DNA"/>
</dbReference>
<feature type="transmembrane region" description="Helical" evidence="5">
    <location>
        <begin position="167"/>
        <end position="193"/>
    </location>
</feature>
<feature type="transmembrane region" description="Helical" evidence="5">
    <location>
        <begin position="111"/>
        <end position="138"/>
    </location>
</feature>
<dbReference type="InterPro" id="IPR002033">
    <property type="entry name" value="TatC"/>
</dbReference>
<keyword evidence="4 5" id="KW-0472">Membrane</keyword>
<keyword evidence="5" id="KW-1003">Cell membrane</keyword>
<dbReference type="GO" id="GO:0009977">
    <property type="term" value="F:proton motive force dependent protein transmembrane transporter activity"/>
    <property type="evidence" value="ECO:0007669"/>
    <property type="project" value="TreeGrafter"/>
</dbReference>
<comment type="subunit">
    <text evidence="5">The Tat system comprises two distinct complexes: a TatABC complex, containing multiple copies of TatA, TatB and TatC subunits, and a separate TatA complex, containing only TatA subunits. Substrates initially bind to the TatABC complex, which probably triggers association of the separate TatA complex to form the active translocon.</text>
</comment>
<evidence type="ECO:0000256" key="5">
    <source>
        <dbReference type="HAMAP-Rule" id="MF_00902"/>
    </source>
</evidence>
<dbReference type="GO" id="GO:0065002">
    <property type="term" value="P:intracellular protein transmembrane transport"/>
    <property type="evidence" value="ECO:0007669"/>
    <property type="project" value="TreeGrafter"/>
</dbReference>
<dbReference type="Pfam" id="PF00902">
    <property type="entry name" value="TatC"/>
    <property type="match status" value="1"/>
</dbReference>
<comment type="subcellular location">
    <subcellularLocation>
        <location evidence="5">Cell membrane</location>
        <topology evidence="5">Multi-pass membrane protein</topology>
    </subcellularLocation>
    <subcellularLocation>
        <location evidence="1">Membrane</location>
        <topology evidence="1">Multi-pass membrane protein</topology>
    </subcellularLocation>
</comment>
<organism evidence="6 7">
    <name type="scientific">Candidatus Wolbachia massiliensis</name>
    <dbReference type="NCBI Taxonomy" id="1845000"/>
    <lineage>
        <taxon>Bacteria</taxon>
        <taxon>Pseudomonadati</taxon>
        <taxon>Pseudomonadota</taxon>
        <taxon>Alphaproteobacteria</taxon>
        <taxon>Rickettsiales</taxon>
        <taxon>Anaplasmataceae</taxon>
        <taxon>Wolbachieae</taxon>
        <taxon>Wolbachia</taxon>
    </lineage>
</organism>
<protein>
    <recommendedName>
        <fullName evidence="5">Sec-independent protein translocase protein TatC</fullName>
    </recommendedName>
</protein>
<evidence type="ECO:0000256" key="1">
    <source>
        <dbReference type="ARBA" id="ARBA00004141"/>
    </source>
</evidence>
<evidence type="ECO:0000256" key="4">
    <source>
        <dbReference type="ARBA" id="ARBA00023136"/>
    </source>
</evidence>
<dbReference type="PANTHER" id="PTHR30371">
    <property type="entry name" value="SEC-INDEPENDENT PROTEIN TRANSLOCASE PROTEIN TATC"/>
    <property type="match status" value="1"/>
</dbReference>
<keyword evidence="5" id="KW-0811">Translocation</keyword>
<evidence type="ECO:0000256" key="2">
    <source>
        <dbReference type="ARBA" id="ARBA00022692"/>
    </source>
</evidence>
<dbReference type="Proteomes" id="UP000516514">
    <property type="component" value="Chromosome"/>
</dbReference>
<dbReference type="HAMAP" id="MF_00902">
    <property type="entry name" value="TatC"/>
    <property type="match status" value="1"/>
</dbReference>
<evidence type="ECO:0000313" key="7">
    <source>
        <dbReference type="Proteomes" id="UP000516514"/>
    </source>
</evidence>
<feature type="transmembrane region" description="Helical" evidence="5">
    <location>
        <begin position="72"/>
        <end position="99"/>
    </location>
</feature>
<dbReference type="PRINTS" id="PR01840">
    <property type="entry name" value="TATCFAMILY"/>
</dbReference>
<dbReference type="GO" id="GO:0043953">
    <property type="term" value="P:protein transport by the Tat complex"/>
    <property type="evidence" value="ECO:0007669"/>
    <property type="project" value="UniProtKB-UniRule"/>
</dbReference>
<feature type="transmembrane region" description="Helical" evidence="5">
    <location>
        <begin position="21"/>
        <end position="40"/>
    </location>
</feature>
<dbReference type="KEGG" id="wms:ID128_05465"/>